<evidence type="ECO:0000313" key="1">
    <source>
        <dbReference type="EMBL" id="ABO60375.1"/>
    </source>
</evidence>
<geneLocation type="plasmid" evidence="1 2">
    <name>pBVIE03</name>
</geneLocation>
<dbReference type="KEGG" id="bvi:Bcep1808_7500"/>
<accession>A4JVS2</accession>
<dbReference type="EMBL" id="CP000619">
    <property type="protein sequence ID" value="ABO60375.1"/>
    <property type="molecule type" value="Genomic_DNA"/>
</dbReference>
<proteinExistence type="predicted"/>
<gene>
    <name evidence="1" type="ordered locus">Bcep1808_7500</name>
</gene>
<dbReference type="HOGENOM" id="CLU_2328455_0_0_4"/>
<name>A4JVS2_BURVG</name>
<organism evidence="1 2">
    <name type="scientific">Burkholderia vietnamiensis (strain G4 / LMG 22486)</name>
    <name type="common">Burkholderia cepacia (strain R1808)</name>
    <dbReference type="NCBI Taxonomy" id="269482"/>
    <lineage>
        <taxon>Bacteria</taxon>
        <taxon>Pseudomonadati</taxon>
        <taxon>Pseudomonadota</taxon>
        <taxon>Betaproteobacteria</taxon>
        <taxon>Burkholderiales</taxon>
        <taxon>Burkholderiaceae</taxon>
        <taxon>Burkholderia</taxon>
        <taxon>Burkholderia cepacia complex</taxon>
    </lineage>
</organism>
<sequence>MMNTLTRLNLYPGAFASVGVTSEDIPEIVDCVLASSPDYVTVEGFDQDTAAAIADRLSCMGISVHVAGSGERQWRTPLTIFNGLLDRIRSTPPRGDRG</sequence>
<keyword evidence="1" id="KW-0614">Plasmid</keyword>
<evidence type="ECO:0000313" key="2">
    <source>
        <dbReference type="Proteomes" id="UP000002287"/>
    </source>
</evidence>
<dbReference type="AlphaFoldDB" id="A4JVS2"/>
<dbReference type="Proteomes" id="UP000002287">
    <property type="component" value="Plasmid pBVIE03"/>
</dbReference>
<protein>
    <submittedName>
        <fullName evidence="1">Uncharacterized protein</fullName>
    </submittedName>
</protein>
<reference evidence="1 2" key="1">
    <citation type="submission" date="2007-03" db="EMBL/GenBank/DDBJ databases">
        <title>Complete sequence of plasmid pBVIE03 of Burkholderia vietnamiensis G4.</title>
        <authorList>
            <consortium name="US DOE Joint Genome Institute"/>
            <person name="Copeland A."/>
            <person name="Lucas S."/>
            <person name="Lapidus A."/>
            <person name="Barry K."/>
            <person name="Detter J.C."/>
            <person name="Glavina del Rio T."/>
            <person name="Hammon N."/>
            <person name="Israni S."/>
            <person name="Dalin E."/>
            <person name="Tice H."/>
            <person name="Pitluck S."/>
            <person name="Chain P."/>
            <person name="Malfatti S."/>
            <person name="Shin M."/>
            <person name="Vergez L."/>
            <person name="Schmutz J."/>
            <person name="Larimer F."/>
            <person name="Land M."/>
            <person name="Hauser L."/>
            <person name="Kyrpides N."/>
            <person name="Tiedje J."/>
            <person name="Richardson P."/>
        </authorList>
    </citation>
    <scope>NUCLEOTIDE SEQUENCE [LARGE SCALE GENOMIC DNA]</scope>
    <source>
        <strain evidence="2">G4 / LMG 22486</strain>
        <plasmid evidence="1 2">pBVIE03</plasmid>
    </source>
</reference>